<evidence type="ECO:0000313" key="1">
    <source>
        <dbReference type="EMBL" id="CRH06275.1"/>
    </source>
</evidence>
<proteinExistence type="predicted"/>
<gene>
    <name evidence="1" type="ORF">MAGMO_2107</name>
</gene>
<name>A0A1S7LH67_MAGMO</name>
<dbReference type="AlphaFoldDB" id="A0A1S7LH67"/>
<organism evidence="1">
    <name type="scientific">Magnetococcus massalia (strain MO-1)</name>
    <dbReference type="NCBI Taxonomy" id="451514"/>
    <lineage>
        <taxon>Bacteria</taxon>
        <taxon>Pseudomonadati</taxon>
        <taxon>Pseudomonadota</taxon>
        <taxon>Magnetococcia</taxon>
        <taxon>Magnetococcales</taxon>
        <taxon>Magnetococcaceae</taxon>
        <taxon>Magnetococcus</taxon>
    </lineage>
</organism>
<dbReference type="EMBL" id="LO017727">
    <property type="protein sequence ID" value="CRH06275.1"/>
    <property type="molecule type" value="Genomic_DNA"/>
</dbReference>
<sequence>MELRWTKQAHGFHQATFPNQSYQLTANVMQEKVVDGHPIEELTPVGKLIVEESPGRQFKFLFGTDLPFWPEVEGKLAELELTPEQKEKIVAGISEIIPKPEGETVQRFRPRFDV</sequence>
<reference evidence="1" key="1">
    <citation type="submission" date="2015-04" db="EMBL/GenBank/DDBJ databases">
        <authorList>
            <person name="Syromyatnikov M.Y."/>
            <person name="Popov V.N."/>
        </authorList>
    </citation>
    <scope>NUCLEOTIDE SEQUENCE</scope>
    <source>
        <strain evidence="1">MO-1</strain>
    </source>
</reference>
<accession>A0A1S7LH67</accession>
<protein>
    <submittedName>
        <fullName evidence="1">Uncharacterized protein</fullName>
    </submittedName>
</protein>